<comment type="subunit">
    <text evidence="2">Homodimer.</text>
</comment>
<dbReference type="InterPro" id="IPR004703">
    <property type="entry name" value="PTS_sugar-sp_permease"/>
</dbReference>
<dbReference type="GO" id="GO:0009401">
    <property type="term" value="P:phosphoenolpyruvate-dependent sugar phosphotransferase system"/>
    <property type="evidence" value="ECO:0007669"/>
    <property type="project" value="UniProtKB-KW"/>
</dbReference>
<evidence type="ECO:0000256" key="10">
    <source>
        <dbReference type="ARBA" id="ARBA00037387"/>
    </source>
</evidence>
<dbReference type="GO" id="GO:0005886">
    <property type="term" value="C:plasma membrane"/>
    <property type="evidence" value="ECO:0007669"/>
    <property type="project" value="UniProtKB-SubCell"/>
</dbReference>
<dbReference type="EMBL" id="DXBR01000046">
    <property type="protein sequence ID" value="HIZ39202.1"/>
    <property type="molecule type" value="Genomic_DNA"/>
</dbReference>
<feature type="transmembrane region" description="Helical" evidence="14">
    <location>
        <begin position="91"/>
        <end position="110"/>
    </location>
</feature>
<keyword evidence="4" id="KW-1003">Cell membrane</keyword>
<name>A0A9D2J7P6_9FIRM</name>
<keyword evidence="6" id="KW-0598">Phosphotransferase system</keyword>
<sequence length="430" mass="46129">MNSVFNTIVSLIRTPSMFIAIIACLGLILQRKNVSDIIKGTLKTFIGMVILTQGVNILSASITPLSNGFTQMFAIADAKPLGDFNAFLGEWGGQVGVIMLLGFVINILIARFTKFKTIFLTANILYWYPMLFIGVGVENNLSMAAMLILAIILYIGVITIMPYVMRKYVKELTGQDMFTIGHTTSVFCLLGIAIGSFFGRKEKNVEQSTENLNLPKKLEFFKDTTLVSGIAITLVYIIVGIFIDAQTKELIFEGQPFVTVAITNGMTFAAGMLILLQGVRMMLAEIVPAFRGIAMKLAPGSVPAMDVPLIFPYGPNALLLGFLIAAAVNIISIFALGASGLISVALIPLMVACYFDVAPACIFANKRGGVKAVIATAVLGGFILTVLCAITIPMVASTVGTFIQVYGGNEYSVWVIIADALAKLLSVIGL</sequence>
<evidence type="ECO:0000313" key="16">
    <source>
        <dbReference type="Proteomes" id="UP000824049"/>
    </source>
</evidence>
<evidence type="ECO:0000256" key="5">
    <source>
        <dbReference type="ARBA" id="ARBA00022597"/>
    </source>
</evidence>
<feature type="transmembrane region" description="Helical" evidence="14">
    <location>
        <begin position="257"/>
        <end position="276"/>
    </location>
</feature>
<evidence type="ECO:0000256" key="2">
    <source>
        <dbReference type="ARBA" id="ARBA00011738"/>
    </source>
</evidence>
<feature type="transmembrane region" description="Helical" evidence="14">
    <location>
        <begin position="117"/>
        <end position="137"/>
    </location>
</feature>
<evidence type="ECO:0000256" key="6">
    <source>
        <dbReference type="ARBA" id="ARBA00022683"/>
    </source>
</evidence>
<evidence type="ECO:0000256" key="4">
    <source>
        <dbReference type="ARBA" id="ARBA00022475"/>
    </source>
</evidence>
<feature type="transmembrane region" description="Helical" evidence="14">
    <location>
        <begin position="226"/>
        <end position="245"/>
    </location>
</feature>
<evidence type="ECO:0000256" key="1">
    <source>
        <dbReference type="ARBA" id="ARBA00004651"/>
    </source>
</evidence>
<evidence type="ECO:0000256" key="11">
    <source>
        <dbReference type="ARBA" id="ARBA00038218"/>
    </source>
</evidence>
<dbReference type="InterPro" id="IPR051562">
    <property type="entry name" value="Ascorbate-PTS_EIIC"/>
</dbReference>
<feature type="transmembrane region" description="Helical" evidence="14">
    <location>
        <begin position="318"/>
        <end position="351"/>
    </location>
</feature>
<gene>
    <name evidence="15" type="ORF">H9968_04630</name>
</gene>
<evidence type="ECO:0000256" key="3">
    <source>
        <dbReference type="ARBA" id="ARBA00022448"/>
    </source>
</evidence>
<dbReference type="Proteomes" id="UP000824049">
    <property type="component" value="Unassembled WGS sequence"/>
</dbReference>
<feature type="transmembrane region" description="Helical" evidence="14">
    <location>
        <begin position="177"/>
        <end position="198"/>
    </location>
</feature>
<keyword evidence="5" id="KW-0762">Sugar transport</keyword>
<proteinExistence type="inferred from homology"/>
<keyword evidence="8 14" id="KW-1133">Transmembrane helix</keyword>
<comment type="caution">
    <text evidence="15">The sequence shown here is derived from an EMBL/GenBank/DDBJ whole genome shotgun (WGS) entry which is preliminary data.</text>
</comment>
<dbReference type="PANTHER" id="PTHR33843:SF4">
    <property type="entry name" value="ASCORBATE-SPECIFIC PTS SYSTEM EIIC COMPONENT"/>
    <property type="match status" value="1"/>
</dbReference>
<evidence type="ECO:0000256" key="8">
    <source>
        <dbReference type="ARBA" id="ARBA00022989"/>
    </source>
</evidence>
<comment type="similarity">
    <text evidence="11">Belongs to the UlaA family.</text>
</comment>
<feature type="transmembrane region" description="Helical" evidence="14">
    <location>
        <begin position="12"/>
        <end position="29"/>
    </location>
</feature>
<dbReference type="AlphaFoldDB" id="A0A9D2J7P6"/>
<comment type="function">
    <text evidence="10">The phosphoenolpyruvate-dependent sugar phosphotransferase system (sugar PTS), a major carbohydrate active transport system, catalyzes the phosphorylation of incoming sugar substrates concomitantly with their translocation across the cell membrane. The enzyme II UlaABC PTS system is involved in ascorbate transport.</text>
</comment>
<evidence type="ECO:0000256" key="12">
    <source>
        <dbReference type="ARBA" id="ARBA00039702"/>
    </source>
</evidence>
<dbReference type="Pfam" id="PF03611">
    <property type="entry name" value="EIIC-GAT"/>
    <property type="match status" value="1"/>
</dbReference>
<reference evidence="15" key="2">
    <citation type="submission" date="2021-04" db="EMBL/GenBank/DDBJ databases">
        <authorList>
            <person name="Gilroy R."/>
        </authorList>
    </citation>
    <scope>NUCLEOTIDE SEQUENCE</scope>
    <source>
        <strain evidence="15">CHK179-28034</strain>
    </source>
</reference>
<keyword evidence="3" id="KW-0813">Transport</keyword>
<keyword evidence="7 14" id="KW-0812">Transmembrane</keyword>
<comment type="subcellular location">
    <subcellularLocation>
        <location evidence="1">Cell membrane</location>
        <topology evidence="1">Multi-pass membrane protein</topology>
    </subcellularLocation>
</comment>
<reference evidence="15" key="1">
    <citation type="journal article" date="2021" name="PeerJ">
        <title>Extensive microbial diversity within the chicken gut microbiome revealed by metagenomics and culture.</title>
        <authorList>
            <person name="Gilroy R."/>
            <person name="Ravi A."/>
            <person name="Getino M."/>
            <person name="Pursley I."/>
            <person name="Horton D.L."/>
            <person name="Alikhan N.F."/>
            <person name="Baker D."/>
            <person name="Gharbi K."/>
            <person name="Hall N."/>
            <person name="Watson M."/>
            <person name="Adriaenssens E.M."/>
            <person name="Foster-Nyarko E."/>
            <person name="Jarju S."/>
            <person name="Secka A."/>
            <person name="Antonio M."/>
            <person name="Oren A."/>
            <person name="Chaudhuri R.R."/>
            <person name="La Ragione R."/>
            <person name="Hildebrand F."/>
            <person name="Pallen M.J."/>
        </authorList>
    </citation>
    <scope>NUCLEOTIDE SEQUENCE</scope>
    <source>
        <strain evidence="15">CHK179-28034</strain>
    </source>
</reference>
<keyword evidence="9 14" id="KW-0472">Membrane</keyword>
<dbReference type="NCBIfam" id="NF006920">
    <property type="entry name" value="PRK09410.1-2"/>
    <property type="match status" value="1"/>
</dbReference>
<dbReference type="PANTHER" id="PTHR33843">
    <property type="entry name" value="ASCORBATE-SPECIFIC PTS SYSTEM EIIC COMPONENT"/>
    <property type="match status" value="1"/>
</dbReference>
<accession>A0A9D2J7P6</accession>
<evidence type="ECO:0000256" key="9">
    <source>
        <dbReference type="ARBA" id="ARBA00023136"/>
    </source>
</evidence>
<protein>
    <recommendedName>
        <fullName evidence="12">Ascorbate-specific PTS system EIIC component</fullName>
    </recommendedName>
    <alternativeName>
        <fullName evidence="13">Ascorbate-specific permease IIC component UlaA</fullName>
    </alternativeName>
</protein>
<organism evidence="15 16">
    <name type="scientific">Candidatus Anaerobutyricum stercoris</name>
    <dbReference type="NCBI Taxonomy" id="2838457"/>
    <lineage>
        <taxon>Bacteria</taxon>
        <taxon>Bacillati</taxon>
        <taxon>Bacillota</taxon>
        <taxon>Clostridia</taxon>
        <taxon>Lachnospirales</taxon>
        <taxon>Lachnospiraceae</taxon>
        <taxon>Anaerobutyricum</taxon>
    </lineage>
</organism>
<feature type="transmembrane region" description="Helical" evidence="14">
    <location>
        <begin position="143"/>
        <end position="165"/>
    </location>
</feature>
<evidence type="ECO:0000313" key="15">
    <source>
        <dbReference type="EMBL" id="HIZ39202.1"/>
    </source>
</evidence>
<feature type="transmembrane region" description="Helical" evidence="14">
    <location>
        <begin position="41"/>
        <end position="62"/>
    </location>
</feature>
<evidence type="ECO:0000256" key="13">
    <source>
        <dbReference type="ARBA" id="ARBA00042859"/>
    </source>
</evidence>
<evidence type="ECO:0000256" key="7">
    <source>
        <dbReference type="ARBA" id="ARBA00022692"/>
    </source>
</evidence>
<feature type="transmembrane region" description="Helical" evidence="14">
    <location>
        <begin position="372"/>
        <end position="396"/>
    </location>
</feature>
<evidence type="ECO:0000256" key="14">
    <source>
        <dbReference type="SAM" id="Phobius"/>
    </source>
</evidence>